<dbReference type="Gene3D" id="2.60.120.200">
    <property type="match status" value="1"/>
</dbReference>
<dbReference type="AlphaFoldDB" id="A0A3N4IHT5"/>
<dbReference type="InterPro" id="IPR050546">
    <property type="entry name" value="Glycosyl_Hydrlase_16"/>
</dbReference>
<dbReference type="PROSITE" id="PS51762">
    <property type="entry name" value="GH16_2"/>
    <property type="match status" value="1"/>
</dbReference>
<dbReference type="OrthoDB" id="192832at2759"/>
<evidence type="ECO:0000313" key="3">
    <source>
        <dbReference type="Proteomes" id="UP000275078"/>
    </source>
</evidence>
<organism evidence="2 3">
    <name type="scientific">Ascobolus immersus RN42</name>
    <dbReference type="NCBI Taxonomy" id="1160509"/>
    <lineage>
        <taxon>Eukaryota</taxon>
        <taxon>Fungi</taxon>
        <taxon>Dikarya</taxon>
        <taxon>Ascomycota</taxon>
        <taxon>Pezizomycotina</taxon>
        <taxon>Pezizomycetes</taxon>
        <taxon>Pezizales</taxon>
        <taxon>Ascobolaceae</taxon>
        <taxon>Ascobolus</taxon>
    </lineage>
</organism>
<reference evidence="2 3" key="1">
    <citation type="journal article" date="2018" name="Nat. Ecol. Evol.">
        <title>Pezizomycetes genomes reveal the molecular basis of ectomycorrhizal truffle lifestyle.</title>
        <authorList>
            <person name="Murat C."/>
            <person name="Payen T."/>
            <person name="Noel B."/>
            <person name="Kuo A."/>
            <person name="Morin E."/>
            <person name="Chen J."/>
            <person name="Kohler A."/>
            <person name="Krizsan K."/>
            <person name="Balestrini R."/>
            <person name="Da Silva C."/>
            <person name="Montanini B."/>
            <person name="Hainaut M."/>
            <person name="Levati E."/>
            <person name="Barry K.W."/>
            <person name="Belfiori B."/>
            <person name="Cichocki N."/>
            <person name="Clum A."/>
            <person name="Dockter R.B."/>
            <person name="Fauchery L."/>
            <person name="Guy J."/>
            <person name="Iotti M."/>
            <person name="Le Tacon F."/>
            <person name="Lindquist E.A."/>
            <person name="Lipzen A."/>
            <person name="Malagnac F."/>
            <person name="Mello A."/>
            <person name="Molinier V."/>
            <person name="Miyauchi S."/>
            <person name="Poulain J."/>
            <person name="Riccioni C."/>
            <person name="Rubini A."/>
            <person name="Sitrit Y."/>
            <person name="Splivallo R."/>
            <person name="Traeger S."/>
            <person name="Wang M."/>
            <person name="Zifcakova L."/>
            <person name="Wipf D."/>
            <person name="Zambonelli A."/>
            <person name="Paolocci F."/>
            <person name="Nowrousian M."/>
            <person name="Ottonello S."/>
            <person name="Baldrian P."/>
            <person name="Spatafora J.W."/>
            <person name="Henrissat B."/>
            <person name="Nagy L.G."/>
            <person name="Aury J.M."/>
            <person name="Wincker P."/>
            <person name="Grigoriev I.V."/>
            <person name="Bonfante P."/>
            <person name="Martin F.M."/>
        </authorList>
    </citation>
    <scope>NUCLEOTIDE SEQUENCE [LARGE SCALE GENOMIC DNA]</scope>
    <source>
        <strain evidence="2 3">RN42</strain>
    </source>
</reference>
<evidence type="ECO:0000259" key="1">
    <source>
        <dbReference type="PROSITE" id="PS51762"/>
    </source>
</evidence>
<evidence type="ECO:0000313" key="2">
    <source>
        <dbReference type="EMBL" id="RPA84987.1"/>
    </source>
</evidence>
<dbReference type="InterPro" id="IPR000757">
    <property type="entry name" value="Beta-glucanase-like"/>
</dbReference>
<dbReference type="PANTHER" id="PTHR10963:SF24">
    <property type="entry name" value="GLYCOSIDASE C21B10.07-RELATED"/>
    <property type="match status" value="1"/>
</dbReference>
<accession>A0A3N4IHT5</accession>
<sequence>MKLSKVFCNVIIPTTQLSSLSTAFDKSYSLIQEYSGEGFFNNFDFVHYELPDHDSTWSWGNYVPRTEAQSKELVYTSPKSASAFMHVDSHMRLEFNGHYRLPRRDTIRIESKNSYTHGLFVFDIAHIPTGCATWPALWLLGSGKWPHKGEIDVIEGVHLSDNNGIAMHTTKDCRSHPLGDMEMCGTRMSSNCDSEAPKWEQHLNQGCSVEDPRDNSFGAGFNANGGGHYAMQWASEGIKIWFFPRGTEPEDIHSERPRPEGWGAPVSILTNRRCNIDTHFDNMRIVVNTALCGDWAGNEDVWANSGCGKLADSCEEFVARNPQAFKEAYWEIRGMRIFQELEKSRG</sequence>
<keyword evidence="3" id="KW-1185">Reference proteome</keyword>
<dbReference type="PANTHER" id="PTHR10963">
    <property type="entry name" value="GLYCOSYL HYDROLASE-RELATED"/>
    <property type="match status" value="1"/>
</dbReference>
<dbReference type="GO" id="GO:0009251">
    <property type="term" value="P:glucan catabolic process"/>
    <property type="evidence" value="ECO:0007669"/>
    <property type="project" value="TreeGrafter"/>
</dbReference>
<dbReference type="GO" id="GO:0004553">
    <property type="term" value="F:hydrolase activity, hydrolyzing O-glycosyl compounds"/>
    <property type="evidence" value="ECO:0007669"/>
    <property type="project" value="InterPro"/>
</dbReference>
<dbReference type="SUPFAM" id="SSF49899">
    <property type="entry name" value="Concanavalin A-like lectins/glucanases"/>
    <property type="match status" value="1"/>
</dbReference>
<feature type="domain" description="GH16" evidence="1">
    <location>
        <begin position="21"/>
        <end position="304"/>
    </location>
</feature>
<dbReference type="Proteomes" id="UP000275078">
    <property type="component" value="Unassembled WGS sequence"/>
</dbReference>
<dbReference type="CDD" id="cd02181">
    <property type="entry name" value="GH16_fungal_Lam16A_glucanase"/>
    <property type="match status" value="1"/>
</dbReference>
<dbReference type="Pfam" id="PF26113">
    <property type="entry name" value="GH16_XgeA"/>
    <property type="match status" value="1"/>
</dbReference>
<protein>
    <recommendedName>
        <fullName evidence="1">GH16 domain-containing protein</fullName>
    </recommendedName>
</protein>
<dbReference type="EMBL" id="ML119656">
    <property type="protein sequence ID" value="RPA84987.1"/>
    <property type="molecule type" value="Genomic_DNA"/>
</dbReference>
<dbReference type="InterPro" id="IPR013320">
    <property type="entry name" value="ConA-like_dom_sf"/>
</dbReference>
<dbReference type="STRING" id="1160509.A0A3N4IHT5"/>
<gene>
    <name evidence="2" type="ORF">BJ508DRAFT_338940</name>
</gene>
<proteinExistence type="predicted"/>
<name>A0A3N4IHT5_ASCIM</name>